<feature type="region of interest" description="Disordered" evidence="1">
    <location>
        <begin position="1"/>
        <end position="59"/>
    </location>
</feature>
<evidence type="ECO:0000256" key="1">
    <source>
        <dbReference type="SAM" id="MobiDB-lite"/>
    </source>
</evidence>
<protein>
    <recommendedName>
        <fullName evidence="4">Small EDRK-rich factor-like N-terminal domain-containing protein</fullName>
    </recommendedName>
</protein>
<comment type="caution">
    <text evidence="2">The sequence shown here is derived from an EMBL/GenBank/DDBJ whole genome shotgun (WGS) entry which is preliminary data.</text>
</comment>
<proteinExistence type="predicted"/>
<sequence>MEWNTTLAVRKEKEKKKGGEKKINPPAQRKADQKTRDQLLNQKHPPKRKPSRACRMSSHLMDPLPVAHWRRKRRHLTFLSLEPLSLLRSV</sequence>
<dbReference type="EMBL" id="BPLR01002446">
    <property type="protein sequence ID" value="GIX73835.1"/>
    <property type="molecule type" value="Genomic_DNA"/>
</dbReference>
<evidence type="ECO:0008006" key="4">
    <source>
        <dbReference type="Google" id="ProtNLM"/>
    </source>
</evidence>
<dbReference type="AlphaFoldDB" id="A0AAV4MPT5"/>
<reference evidence="2 3" key="1">
    <citation type="submission" date="2021-06" db="EMBL/GenBank/DDBJ databases">
        <title>Caerostris extrusa draft genome.</title>
        <authorList>
            <person name="Kono N."/>
            <person name="Arakawa K."/>
        </authorList>
    </citation>
    <scope>NUCLEOTIDE SEQUENCE [LARGE SCALE GENOMIC DNA]</scope>
</reference>
<feature type="compositionally biased region" description="Basic and acidic residues" evidence="1">
    <location>
        <begin position="9"/>
        <end position="37"/>
    </location>
</feature>
<dbReference type="Proteomes" id="UP001054945">
    <property type="component" value="Unassembled WGS sequence"/>
</dbReference>
<name>A0AAV4MPT5_CAEEX</name>
<accession>A0AAV4MPT5</accession>
<evidence type="ECO:0000313" key="2">
    <source>
        <dbReference type="EMBL" id="GIX73835.1"/>
    </source>
</evidence>
<organism evidence="2 3">
    <name type="scientific">Caerostris extrusa</name>
    <name type="common">Bark spider</name>
    <name type="synonym">Caerostris bankana</name>
    <dbReference type="NCBI Taxonomy" id="172846"/>
    <lineage>
        <taxon>Eukaryota</taxon>
        <taxon>Metazoa</taxon>
        <taxon>Ecdysozoa</taxon>
        <taxon>Arthropoda</taxon>
        <taxon>Chelicerata</taxon>
        <taxon>Arachnida</taxon>
        <taxon>Araneae</taxon>
        <taxon>Araneomorphae</taxon>
        <taxon>Entelegynae</taxon>
        <taxon>Araneoidea</taxon>
        <taxon>Araneidae</taxon>
        <taxon>Caerostris</taxon>
    </lineage>
</organism>
<keyword evidence="3" id="KW-1185">Reference proteome</keyword>
<evidence type="ECO:0000313" key="3">
    <source>
        <dbReference type="Proteomes" id="UP001054945"/>
    </source>
</evidence>
<gene>
    <name evidence="2" type="ORF">CEXT_432891</name>
</gene>